<dbReference type="PROSITE" id="PS00061">
    <property type="entry name" value="ADH_SHORT"/>
    <property type="match status" value="1"/>
</dbReference>
<dbReference type="PhylomeDB" id="Q1ARM3"/>
<evidence type="ECO:0000256" key="1">
    <source>
        <dbReference type="ARBA" id="ARBA00006484"/>
    </source>
</evidence>
<dbReference type="KEGG" id="rxy:Rxyl_3047"/>
<dbReference type="InterPro" id="IPR002347">
    <property type="entry name" value="SDR_fam"/>
</dbReference>
<dbReference type="PANTHER" id="PTHR42760:SF133">
    <property type="entry name" value="3-OXOACYL-[ACYL-CARRIER-PROTEIN] REDUCTASE"/>
    <property type="match status" value="1"/>
</dbReference>
<dbReference type="GO" id="GO:0016616">
    <property type="term" value="F:oxidoreductase activity, acting on the CH-OH group of donors, NAD or NADP as acceptor"/>
    <property type="evidence" value="ECO:0007669"/>
    <property type="project" value="TreeGrafter"/>
</dbReference>
<reference evidence="4 5" key="1">
    <citation type="submission" date="2006-06" db="EMBL/GenBank/DDBJ databases">
        <title>Complete sequence of Rubrobacter xylanophilus DSM 9941.</title>
        <authorList>
            <consortium name="US DOE Joint Genome Institute"/>
            <person name="Copeland A."/>
            <person name="Lucas S."/>
            <person name="Lapidus A."/>
            <person name="Barry K."/>
            <person name="Detter J.C."/>
            <person name="Glavina del Rio T."/>
            <person name="Hammon N."/>
            <person name="Israni S."/>
            <person name="Dalin E."/>
            <person name="Tice H."/>
            <person name="Pitluck S."/>
            <person name="Munk A.C."/>
            <person name="Brettin T."/>
            <person name="Bruce D."/>
            <person name="Han C."/>
            <person name="Tapia R."/>
            <person name="Gilna P."/>
            <person name="Schmutz J."/>
            <person name="Larimer F."/>
            <person name="Land M."/>
            <person name="Hauser L."/>
            <person name="Kyrpides N."/>
            <person name="Lykidis A."/>
            <person name="da Costa M.S."/>
            <person name="Rainey F.A."/>
            <person name="Empadinhas N."/>
            <person name="Jolivet E."/>
            <person name="Battista J.R."/>
            <person name="Richardson P."/>
        </authorList>
    </citation>
    <scope>NUCLEOTIDE SEQUENCE [LARGE SCALE GENOMIC DNA]</scope>
    <source>
        <strain evidence="5">DSM 9941 / NBRC 16129 / PRD-1</strain>
    </source>
</reference>
<keyword evidence="5" id="KW-1185">Reference proteome</keyword>
<comment type="similarity">
    <text evidence="1">Belongs to the short-chain dehydrogenases/reductases (SDR) family.</text>
</comment>
<dbReference type="STRING" id="266117.Rxyl_3047"/>
<dbReference type="EMBL" id="CP000386">
    <property type="protein sequence ID" value="ABG05955.1"/>
    <property type="molecule type" value="Genomic_DNA"/>
</dbReference>
<dbReference type="SMART" id="SM00822">
    <property type="entry name" value="PKS_KR"/>
    <property type="match status" value="1"/>
</dbReference>
<accession>Q1ARM3</accession>
<evidence type="ECO:0000256" key="2">
    <source>
        <dbReference type="ARBA" id="ARBA00023002"/>
    </source>
</evidence>
<dbReference type="InterPro" id="IPR057326">
    <property type="entry name" value="KR_dom"/>
</dbReference>
<dbReference type="PRINTS" id="PR00080">
    <property type="entry name" value="SDRFAMILY"/>
</dbReference>
<feature type="domain" description="Ketoreductase" evidence="3">
    <location>
        <begin position="8"/>
        <end position="188"/>
    </location>
</feature>
<gene>
    <name evidence="4" type="ordered locus">Rxyl_3047</name>
</gene>
<evidence type="ECO:0000313" key="5">
    <source>
        <dbReference type="Proteomes" id="UP000006637"/>
    </source>
</evidence>
<dbReference type="SUPFAM" id="SSF51735">
    <property type="entry name" value="NAD(P)-binding Rossmann-fold domains"/>
    <property type="match status" value="1"/>
</dbReference>
<evidence type="ECO:0000259" key="3">
    <source>
        <dbReference type="SMART" id="SM00822"/>
    </source>
</evidence>
<dbReference type="InterPro" id="IPR020904">
    <property type="entry name" value="Sc_DH/Rdtase_CS"/>
</dbReference>
<name>Q1ARM3_RUBXD</name>
<sequence length="262" mass="27652">MSGLLEGKRAFVTGSARGIGFAVAERFCEEGAVVALGDVCREEVSEAARRLQDAGHEAFELHVNVADEASVEEAARICNERLGGVDVLVANAGVLYLAPVLQTSREAWERVLAVNLTGAFLTCKAFARGMVERGRGGRIVVTSSLFGRRGGRENAAYSASKFGTIGLVESLAAELAPHGILVNAVCPGQVDTEMMSGLFERRAGLRGMEAGELEEEMISRIPLGRMASPREIADAFVFLASGLSGYMTGQSLVVDGGWSVGP</sequence>
<dbReference type="PRINTS" id="PR00081">
    <property type="entry name" value="GDHRDH"/>
</dbReference>
<dbReference type="InterPro" id="IPR036291">
    <property type="entry name" value="NAD(P)-bd_dom_sf"/>
</dbReference>
<keyword evidence="2" id="KW-0560">Oxidoreductase</keyword>
<dbReference type="eggNOG" id="COG1028">
    <property type="taxonomic scope" value="Bacteria"/>
</dbReference>
<dbReference type="RefSeq" id="WP_011565963.1">
    <property type="nucleotide sequence ID" value="NC_008148.1"/>
</dbReference>
<dbReference type="PANTHER" id="PTHR42760">
    <property type="entry name" value="SHORT-CHAIN DEHYDROGENASES/REDUCTASES FAMILY MEMBER"/>
    <property type="match status" value="1"/>
</dbReference>
<protein>
    <submittedName>
        <fullName evidence="4">Short-chain dehydrogenase/reductase SDR</fullName>
    </submittedName>
</protein>
<dbReference type="FunFam" id="3.40.50.720:FF:000084">
    <property type="entry name" value="Short-chain dehydrogenase reductase"/>
    <property type="match status" value="1"/>
</dbReference>
<organism evidence="4 5">
    <name type="scientific">Rubrobacter xylanophilus (strain DSM 9941 / JCM 11954 / NBRC 16129 / PRD-1)</name>
    <dbReference type="NCBI Taxonomy" id="266117"/>
    <lineage>
        <taxon>Bacteria</taxon>
        <taxon>Bacillati</taxon>
        <taxon>Actinomycetota</taxon>
        <taxon>Rubrobacteria</taxon>
        <taxon>Rubrobacterales</taxon>
        <taxon>Rubrobacteraceae</taxon>
        <taxon>Rubrobacter</taxon>
    </lineage>
</organism>
<dbReference type="HOGENOM" id="CLU_010194_1_0_11"/>
<dbReference type="Proteomes" id="UP000006637">
    <property type="component" value="Chromosome"/>
</dbReference>
<proteinExistence type="inferred from homology"/>
<dbReference type="Gene3D" id="3.40.50.720">
    <property type="entry name" value="NAD(P)-binding Rossmann-like Domain"/>
    <property type="match status" value="1"/>
</dbReference>
<dbReference type="Pfam" id="PF13561">
    <property type="entry name" value="adh_short_C2"/>
    <property type="match status" value="1"/>
</dbReference>
<dbReference type="CDD" id="cd05233">
    <property type="entry name" value="SDR_c"/>
    <property type="match status" value="1"/>
</dbReference>
<dbReference type="AlphaFoldDB" id="Q1ARM3"/>
<evidence type="ECO:0000313" key="4">
    <source>
        <dbReference type="EMBL" id="ABG05955.1"/>
    </source>
</evidence>